<dbReference type="GO" id="GO:0016779">
    <property type="term" value="F:nucleotidyltransferase activity"/>
    <property type="evidence" value="ECO:0007669"/>
    <property type="project" value="InterPro"/>
</dbReference>
<dbReference type="InterPro" id="IPR043519">
    <property type="entry name" value="NT_sf"/>
</dbReference>
<dbReference type="RefSeq" id="WP_184304154.1">
    <property type="nucleotide sequence ID" value="NZ_JACHLP010000011.1"/>
</dbReference>
<organism evidence="2 3">
    <name type="scientific">Roseateles oligotrophus</name>
    <dbReference type="NCBI Taxonomy" id="1769250"/>
    <lineage>
        <taxon>Bacteria</taxon>
        <taxon>Pseudomonadati</taxon>
        <taxon>Pseudomonadota</taxon>
        <taxon>Betaproteobacteria</taxon>
        <taxon>Burkholderiales</taxon>
        <taxon>Sphaerotilaceae</taxon>
        <taxon>Roseateles</taxon>
    </lineage>
</organism>
<dbReference type="Gene3D" id="3.30.460.10">
    <property type="entry name" value="Beta Polymerase, domain 2"/>
    <property type="match status" value="1"/>
</dbReference>
<protein>
    <recommendedName>
        <fullName evidence="1">Polymerase nucleotidyl transferase domain-containing protein</fullName>
    </recommendedName>
</protein>
<dbReference type="Proteomes" id="UP000562027">
    <property type="component" value="Unassembled WGS sequence"/>
</dbReference>
<name>A0A840LDS0_9BURK</name>
<reference evidence="2 3" key="1">
    <citation type="submission" date="2020-08" db="EMBL/GenBank/DDBJ databases">
        <title>Functional genomics of gut bacteria from endangered species of beetles.</title>
        <authorList>
            <person name="Carlos-Shanley C."/>
        </authorList>
    </citation>
    <scope>NUCLEOTIDE SEQUENCE [LARGE SCALE GENOMIC DNA]</scope>
    <source>
        <strain evidence="2 3">S00239</strain>
    </source>
</reference>
<feature type="domain" description="Polymerase nucleotidyl transferase" evidence="1">
    <location>
        <begin position="4"/>
        <end position="40"/>
    </location>
</feature>
<sequence length="210" mass="23314">MTHEIYIFGSMTRGEVSSSSDADVLVIQDNSEPDSFPPSWSVYSKKTIETYFAAGRLFAWHLHLEAVRIYPRSGSGFLALLGEPAPYSSLAEDLADLRLLLENSMVELRNDSPSPIYELGLAYTAIRDIAMAASWSMLAKPSFSRYAPYELPVRCPLPLTVYETAMRARHASTRGTAEPSEYDLAANHLKASPILEWAESVRSEACPTLF</sequence>
<dbReference type="AlphaFoldDB" id="A0A840LDS0"/>
<dbReference type="CDD" id="cd05403">
    <property type="entry name" value="NT_KNTase_like"/>
    <property type="match status" value="1"/>
</dbReference>
<evidence type="ECO:0000259" key="1">
    <source>
        <dbReference type="Pfam" id="PF01909"/>
    </source>
</evidence>
<dbReference type="InterPro" id="IPR002934">
    <property type="entry name" value="Polymerase_NTP_transf_dom"/>
</dbReference>
<dbReference type="Pfam" id="PF01909">
    <property type="entry name" value="NTP_transf_2"/>
    <property type="match status" value="1"/>
</dbReference>
<accession>A0A840LDS0</accession>
<keyword evidence="3" id="KW-1185">Reference proteome</keyword>
<evidence type="ECO:0000313" key="3">
    <source>
        <dbReference type="Proteomes" id="UP000562027"/>
    </source>
</evidence>
<evidence type="ECO:0000313" key="2">
    <source>
        <dbReference type="EMBL" id="MBB4845851.1"/>
    </source>
</evidence>
<dbReference type="EMBL" id="JACHLP010000011">
    <property type="protein sequence ID" value="MBB4845851.1"/>
    <property type="molecule type" value="Genomic_DNA"/>
</dbReference>
<comment type="caution">
    <text evidence="2">The sequence shown here is derived from an EMBL/GenBank/DDBJ whole genome shotgun (WGS) entry which is preliminary data.</text>
</comment>
<gene>
    <name evidence="2" type="ORF">HNP55_004403</name>
</gene>
<dbReference type="SUPFAM" id="SSF81301">
    <property type="entry name" value="Nucleotidyltransferase"/>
    <property type="match status" value="1"/>
</dbReference>
<proteinExistence type="predicted"/>